<dbReference type="EMBL" id="JBHTIL010000001">
    <property type="protein sequence ID" value="MFD0925169.1"/>
    <property type="molecule type" value="Genomic_DNA"/>
</dbReference>
<sequence>MGEGEQVDPILSSAVEEILRRHPDDERARRAHRVLDGPLRVAVRGRPGTGRDTLARALRDQLAVAPIVPGDDLEDADVWCHALVGWPRSEDLDELRRLPLDRTVVVLAKADTLGGWDEAIERAQECAARIGMPVTPVMSLLACVDLSDDEVAFLHEMVATGETVPSMAATFVVGESDERMMRTRLLRRLDQYGLLTACDEIADALAVGRRCATAQLNALLARESGVAALRPVLEDMWPTVVVHRREVVAGLLDRIAASGVERDAIEATLAGVRG</sequence>
<evidence type="ECO:0000313" key="2">
    <source>
        <dbReference type="Proteomes" id="UP001597068"/>
    </source>
</evidence>
<evidence type="ECO:0000313" key="1">
    <source>
        <dbReference type="EMBL" id="MFD0925169.1"/>
    </source>
</evidence>
<gene>
    <name evidence="1" type="ORF">ACFQ04_05405</name>
</gene>
<protein>
    <submittedName>
        <fullName evidence="1">Uncharacterized protein</fullName>
    </submittedName>
</protein>
<organism evidence="1 2">
    <name type="scientific">Williamsia deligens</name>
    <dbReference type="NCBI Taxonomy" id="321325"/>
    <lineage>
        <taxon>Bacteria</taxon>
        <taxon>Bacillati</taxon>
        <taxon>Actinomycetota</taxon>
        <taxon>Actinomycetes</taxon>
        <taxon>Mycobacteriales</taxon>
        <taxon>Nocardiaceae</taxon>
        <taxon>Williamsia</taxon>
    </lineage>
</organism>
<dbReference type="RefSeq" id="WP_253646857.1">
    <property type="nucleotide sequence ID" value="NZ_BAAAMO010000002.1"/>
</dbReference>
<proteinExistence type="predicted"/>
<comment type="caution">
    <text evidence="1">The sequence shown here is derived from an EMBL/GenBank/DDBJ whole genome shotgun (WGS) entry which is preliminary data.</text>
</comment>
<dbReference type="Proteomes" id="UP001597068">
    <property type="component" value="Unassembled WGS sequence"/>
</dbReference>
<dbReference type="InterPro" id="IPR027417">
    <property type="entry name" value="P-loop_NTPase"/>
</dbReference>
<reference evidence="2" key="1">
    <citation type="journal article" date="2019" name="Int. J. Syst. Evol. Microbiol.">
        <title>The Global Catalogue of Microorganisms (GCM) 10K type strain sequencing project: providing services to taxonomists for standard genome sequencing and annotation.</title>
        <authorList>
            <consortium name="The Broad Institute Genomics Platform"/>
            <consortium name="The Broad Institute Genome Sequencing Center for Infectious Disease"/>
            <person name="Wu L."/>
            <person name="Ma J."/>
        </authorList>
    </citation>
    <scope>NUCLEOTIDE SEQUENCE [LARGE SCALE GENOMIC DNA]</scope>
    <source>
        <strain evidence="2">CCUG 50873</strain>
    </source>
</reference>
<accession>A0ABW3G8X7</accession>
<dbReference type="SUPFAM" id="SSF52540">
    <property type="entry name" value="P-loop containing nucleoside triphosphate hydrolases"/>
    <property type="match status" value="1"/>
</dbReference>
<name>A0ABW3G8X7_9NOCA</name>
<keyword evidence="2" id="KW-1185">Reference proteome</keyword>